<evidence type="ECO:0000313" key="7">
    <source>
        <dbReference type="Proteomes" id="UP000327157"/>
    </source>
</evidence>
<dbReference type="SUPFAM" id="SSF52047">
    <property type="entry name" value="RNI-like"/>
    <property type="match status" value="1"/>
</dbReference>
<feature type="domain" description="NB-ARC" evidence="4">
    <location>
        <begin position="157"/>
        <end position="308"/>
    </location>
</feature>
<dbReference type="Proteomes" id="UP000327157">
    <property type="component" value="Chromosome 15"/>
</dbReference>
<sequence>MEATVLTSVLTSIIVPAAKKASGFLFGAARKAHKTAKMFPELHNNLSSMLKSLESRRPLIAQINQTGTNSVPETFTRTMEDGKKLVERCNKVSHGMWNMWEQRKYANKIMEWEKSLQILLPQLNSANLVAQNQIQNLITTRYAVPYLPSDTLRLDAQLAEIKMKFLTDNTPSMLVLTAPPGCGKTYMAKMLCHDQQVKAKFKDNIFFTTVSENPNIDVQQFCQHAGFRSPALENEEIAAGQNPFLLILDDVPSTSESLLHEFNQINISDSKILVTSRCHFPKFGSPYELQALSKDDALTLFCRSAFPPNTSFNEADFQEELNEIVNHCKKFPLAITTIGGSLCNQPIEKWRLKCTELSQGSILESEESLRVALQGCLDDLNKGMATVNDCFKDLGLFPKNQRIPVAALLDMWTELYEGANDNMSMVNLYELTVRNLASIVITRNKGMDGYYGERFVIQHDMLKLSFQDGGRKQQKTNKAHLVSVSTGESSSTEWHKMDLPKGEVLVLNFQAKNYALPKFMKKMCKLKVLIVTNDGFSPAELSNFELLCSLSNLKRLRLERTSIPLISKESIQSKKQKSIQSKSLKKISLFMCNVREAFGNSSIQIFETFPYLEELHIDYCNDLEKLPTKLCDLIRLKVLSITNLLRLRSCTDLKKLPGSIEKLNKLCFLDIYNCSRIKDLPESIGNRNGLRKINMAQCSRLNELPVSVNDLDQQLEKVTCDEGARNLWESVLSNLDKITVAKEEFNLNWLHRPQN</sequence>
<dbReference type="AlphaFoldDB" id="A0A5N5GTA6"/>
<accession>A0A5N5GTA6</accession>
<evidence type="ECO:0000259" key="4">
    <source>
        <dbReference type="Pfam" id="PF00931"/>
    </source>
</evidence>
<evidence type="ECO:0000313" key="6">
    <source>
        <dbReference type="EMBL" id="KAB2617903.1"/>
    </source>
</evidence>
<evidence type="ECO:0000256" key="3">
    <source>
        <dbReference type="ARBA" id="ARBA00022821"/>
    </source>
</evidence>
<dbReference type="EMBL" id="SMOL01000401">
    <property type="protein sequence ID" value="KAB2617903.1"/>
    <property type="molecule type" value="Genomic_DNA"/>
</dbReference>
<dbReference type="InterPro" id="IPR032675">
    <property type="entry name" value="LRR_dom_sf"/>
</dbReference>
<dbReference type="GO" id="GO:0006952">
    <property type="term" value="P:defense response"/>
    <property type="evidence" value="ECO:0007669"/>
    <property type="project" value="UniProtKB-KW"/>
</dbReference>
<dbReference type="InterPro" id="IPR036388">
    <property type="entry name" value="WH-like_DNA-bd_sf"/>
</dbReference>
<dbReference type="Gene3D" id="1.10.8.430">
    <property type="entry name" value="Helical domain of apoptotic protease-activating factors"/>
    <property type="match status" value="1"/>
</dbReference>
<keyword evidence="7" id="KW-1185">Reference proteome</keyword>
<reference evidence="6 7" key="1">
    <citation type="submission" date="2019-09" db="EMBL/GenBank/DDBJ databases">
        <authorList>
            <person name="Ou C."/>
        </authorList>
    </citation>
    <scope>NUCLEOTIDE SEQUENCE [LARGE SCALE GENOMIC DNA]</scope>
    <source>
        <strain evidence="6">S2</strain>
        <tissue evidence="6">Leaf</tissue>
    </source>
</reference>
<dbReference type="Pfam" id="PF05659">
    <property type="entry name" value="RPW8"/>
    <property type="match status" value="1"/>
</dbReference>
<name>A0A5N5GTA6_9ROSA</name>
<dbReference type="PRINTS" id="PR00364">
    <property type="entry name" value="DISEASERSIST"/>
</dbReference>
<feature type="domain" description="RPW8" evidence="5">
    <location>
        <begin position="24"/>
        <end position="118"/>
    </location>
</feature>
<dbReference type="OrthoDB" id="1534087at2759"/>
<dbReference type="InterPro" id="IPR042197">
    <property type="entry name" value="Apaf_helical"/>
</dbReference>
<dbReference type="Gene3D" id="3.40.50.300">
    <property type="entry name" value="P-loop containing nucleotide triphosphate hydrolases"/>
    <property type="match status" value="1"/>
</dbReference>
<gene>
    <name evidence="6" type="ORF">D8674_013772</name>
</gene>
<dbReference type="Pfam" id="PF00931">
    <property type="entry name" value="NB-ARC"/>
    <property type="match status" value="1"/>
</dbReference>
<dbReference type="InterPro" id="IPR027417">
    <property type="entry name" value="P-loop_NTPase"/>
</dbReference>
<reference evidence="7" key="2">
    <citation type="submission" date="2019-10" db="EMBL/GenBank/DDBJ databases">
        <title>A de novo genome assembly of a pear dwarfing rootstock.</title>
        <authorList>
            <person name="Wang F."/>
            <person name="Wang J."/>
            <person name="Li S."/>
            <person name="Zhang Y."/>
            <person name="Fang M."/>
            <person name="Ma L."/>
            <person name="Zhao Y."/>
            <person name="Jiang S."/>
        </authorList>
    </citation>
    <scope>NUCLEOTIDE SEQUENCE [LARGE SCALE GENOMIC DNA]</scope>
</reference>
<comment type="caution">
    <text evidence="6">The sequence shown here is derived from an EMBL/GenBank/DDBJ whole genome shotgun (WGS) entry which is preliminary data.</text>
</comment>
<dbReference type="InterPro" id="IPR002182">
    <property type="entry name" value="NB-ARC"/>
</dbReference>
<organism evidence="6 7">
    <name type="scientific">Pyrus ussuriensis x Pyrus communis</name>
    <dbReference type="NCBI Taxonomy" id="2448454"/>
    <lineage>
        <taxon>Eukaryota</taxon>
        <taxon>Viridiplantae</taxon>
        <taxon>Streptophyta</taxon>
        <taxon>Embryophyta</taxon>
        <taxon>Tracheophyta</taxon>
        <taxon>Spermatophyta</taxon>
        <taxon>Magnoliopsida</taxon>
        <taxon>eudicotyledons</taxon>
        <taxon>Gunneridae</taxon>
        <taxon>Pentapetalae</taxon>
        <taxon>rosids</taxon>
        <taxon>fabids</taxon>
        <taxon>Rosales</taxon>
        <taxon>Rosaceae</taxon>
        <taxon>Amygdaloideae</taxon>
        <taxon>Maleae</taxon>
        <taxon>Pyrus</taxon>
    </lineage>
</organism>
<evidence type="ECO:0000259" key="5">
    <source>
        <dbReference type="Pfam" id="PF05659"/>
    </source>
</evidence>
<dbReference type="InterPro" id="IPR008808">
    <property type="entry name" value="Powdery_mildew-R_dom"/>
</dbReference>
<dbReference type="SUPFAM" id="SSF52540">
    <property type="entry name" value="P-loop containing nucleoside triphosphate hydrolases"/>
    <property type="match status" value="1"/>
</dbReference>
<evidence type="ECO:0000256" key="1">
    <source>
        <dbReference type="ARBA" id="ARBA00008894"/>
    </source>
</evidence>
<dbReference type="PANTHER" id="PTHR36766">
    <property type="entry name" value="PLANT BROAD-SPECTRUM MILDEW RESISTANCE PROTEIN RPW8"/>
    <property type="match status" value="1"/>
</dbReference>
<dbReference type="PANTHER" id="PTHR36766:SF3">
    <property type="entry name" value="RPW8 DOMAIN-CONTAINING PROTEIN"/>
    <property type="match status" value="1"/>
</dbReference>
<protein>
    <submittedName>
        <fullName evidence="6">Disease resistance protein</fullName>
    </submittedName>
</protein>
<comment type="similarity">
    <text evidence="1">Belongs to the disease resistance NB-LRR family.</text>
</comment>
<keyword evidence="2" id="KW-0677">Repeat</keyword>
<dbReference type="Gene3D" id="1.10.10.10">
    <property type="entry name" value="Winged helix-like DNA-binding domain superfamily/Winged helix DNA-binding domain"/>
    <property type="match status" value="1"/>
</dbReference>
<keyword evidence="3" id="KW-0611">Plant defense</keyword>
<reference evidence="6 7" key="3">
    <citation type="submission" date="2019-11" db="EMBL/GenBank/DDBJ databases">
        <title>A de novo genome assembly of a pear dwarfing rootstock.</title>
        <authorList>
            <person name="Wang F."/>
            <person name="Wang J."/>
            <person name="Li S."/>
            <person name="Zhang Y."/>
            <person name="Fang M."/>
            <person name="Ma L."/>
            <person name="Zhao Y."/>
            <person name="Jiang S."/>
        </authorList>
    </citation>
    <scope>NUCLEOTIDE SEQUENCE [LARGE SCALE GENOMIC DNA]</scope>
    <source>
        <strain evidence="6">S2</strain>
        <tissue evidence="6">Leaf</tissue>
    </source>
</reference>
<proteinExistence type="inferred from homology"/>
<dbReference type="GO" id="GO:0043531">
    <property type="term" value="F:ADP binding"/>
    <property type="evidence" value="ECO:0007669"/>
    <property type="project" value="InterPro"/>
</dbReference>
<dbReference type="Gene3D" id="3.80.10.10">
    <property type="entry name" value="Ribonuclease Inhibitor"/>
    <property type="match status" value="1"/>
</dbReference>
<evidence type="ECO:0000256" key="2">
    <source>
        <dbReference type="ARBA" id="ARBA00022737"/>
    </source>
</evidence>